<reference evidence="1" key="1">
    <citation type="submission" date="2018-11" db="EMBL/GenBank/DDBJ databases">
        <authorList>
            <consortium name="Genoscope - CEA"/>
            <person name="William W."/>
        </authorList>
    </citation>
    <scope>NUCLEOTIDE SEQUENCE</scope>
</reference>
<protein>
    <submittedName>
        <fullName evidence="1">Uncharacterized protein</fullName>
    </submittedName>
</protein>
<sequence length="122" mass="13742">MTETSKRQVREMIDSGSSQVLIGRICNLRLNPVVEPALWHVDHLTQGFSVSEAILCATRYPSILSIKSPSESLVEDLRVPNPEGGFDFLVKIDKLVRSRMDPATEIRETKKKGVHQYAHKRG</sequence>
<dbReference type="AlphaFoldDB" id="A0A3P6FBC1"/>
<name>A0A3P6FBC1_BRAOL</name>
<accession>A0A3P6FBC1</accession>
<gene>
    <name evidence="1" type="ORF">BOLC8T48372H</name>
</gene>
<organism evidence="1">
    <name type="scientific">Brassica oleracea</name>
    <name type="common">Wild cabbage</name>
    <dbReference type="NCBI Taxonomy" id="3712"/>
    <lineage>
        <taxon>Eukaryota</taxon>
        <taxon>Viridiplantae</taxon>
        <taxon>Streptophyta</taxon>
        <taxon>Embryophyta</taxon>
        <taxon>Tracheophyta</taxon>
        <taxon>Spermatophyta</taxon>
        <taxon>Magnoliopsida</taxon>
        <taxon>eudicotyledons</taxon>
        <taxon>Gunneridae</taxon>
        <taxon>Pentapetalae</taxon>
        <taxon>rosids</taxon>
        <taxon>malvids</taxon>
        <taxon>Brassicales</taxon>
        <taxon>Brassicaceae</taxon>
        <taxon>Brassiceae</taxon>
        <taxon>Brassica</taxon>
    </lineage>
</organism>
<dbReference type="EMBL" id="LR031879">
    <property type="protein sequence ID" value="VDD55143.1"/>
    <property type="molecule type" value="Genomic_DNA"/>
</dbReference>
<evidence type="ECO:0000313" key="1">
    <source>
        <dbReference type="EMBL" id="VDD55143.1"/>
    </source>
</evidence>
<proteinExistence type="predicted"/>